<proteinExistence type="predicted"/>
<sequence length="220" mass="24980">MIPVALADEPEGFNEKVRQPGLSAIDELVGRAPRIKRPGPRRAKIAEHEALIPADRFPPFWRDALDAMMEAYKQRCAYLAMFIEETGTPTVDHVLPKSRAWDQVYEWSNYRLCTGIVNSKKGELLGLVDPIAAKTGWFELNLASYRVVRGVSAPKAQHRKIEATLPLLNLRDCCAQRRRYIEEYRRGPGAKGIDLAYLEYRAPFIASELRRQGQLVRGDC</sequence>
<accession>L7VYP2</accession>
<evidence type="ECO:0008006" key="2">
    <source>
        <dbReference type="Google" id="ProtNLM"/>
    </source>
</evidence>
<protein>
    <recommendedName>
        <fullName evidence="2">HNH nuclease domain-containing protein</fullName>
    </recommendedName>
</protein>
<name>L7VYP2_9BACT</name>
<evidence type="ECO:0000313" key="1">
    <source>
        <dbReference type="EMBL" id="AGC72576.1"/>
    </source>
</evidence>
<dbReference type="AlphaFoldDB" id="L7VYP2"/>
<reference evidence="1" key="1">
    <citation type="submission" date="2012-09" db="EMBL/GenBank/DDBJ databases">
        <title>Metagenomic Characterization of a Microbial Community in Wastewater Detects High Levels of Antibiotic Resistance.</title>
        <authorList>
            <person name="Abrams M."/>
            <person name="Caldwell A."/>
            <person name="Vandaei E."/>
            <person name="Lee W."/>
            <person name="Perrott J."/>
            <person name="Khan S.Y."/>
            <person name="Ta J."/>
            <person name="Romero D."/>
            <person name="Nguyen V."/>
            <person name="Pourmand N."/>
            <person name="Ouverney C.C."/>
        </authorList>
    </citation>
    <scope>NUCLEOTIDE SEQUENCE</scope>
</reference>
<dbReference type="EMBL" id="JX649906">
    <property type="protein sequence ID" value="AGC72576.1"/>
    <property type="molecule type" value="Genomic_DNA"/>
</dbReference>
<organism evidence="1">
    <name type="scientific">uncultured bacterium A1Q1_fos_1870</name>
    <dbReference type="NCBI Taxonomy" id="1256554"/>
    <lineage>
        <taxon>Bacteria</taxon>
        <taxon>environmental samples</taxon>
    </lineage>
</organism>